<dbReference type="Pfam" id="PF00816">
    <property type="entry name" value="Histone_HNS"/>
    <property type="match status" value="1"/>
</dbReference>
<protein>
    <recommendedName>
        <fullName evidence="6">DNA-binding protein H-NS-like C-terminal domain-containing protein</fullName>
    </recommendedName>
</protein>
<keyword evidence="8" id="KW-1185">Reference proteome</keyword>
<dbReference type="SMART" id="SM00528">
    <property type="entry name" value="HNS"/>
    <property type="match status" value="1"/>
</dbReference>
<proteinExistence type="inferred from homology"/>
<dbReference type="RefSeq" id="WP_175171218.1">
    <property type="nucleotide sequence ID" value="NZ_CADIJQ010000009.1"/>
</dbReference>
<dbReference type="InterPro" id="IPR027444">
    <property type="entry name" value="H-NS_C_dom"/>
</dbReference>
<evidence type="ECO:0000256" key="2">
    <source>
        <dbReference type="ARBA" id="ARBA00010610"/>
    </source>
</evidence>
<comment type="similarity">
    <text evidence="2">Belongs to the histone-like protein H-NS family.</text>
</comment>
<accession>A0A6S7AIW8</accession>
<evidence type="ECO:0000256" key="3">
    <source>
        <dbReference type="ARBA" id="ARBA00022490"/>
    </source>
</evidence>
<dbReference type="AlphaFoldDB" id="A0A6S7AIW8"/>
<organism evidence="7 8">
    <name type="scientific">Achromobacter kerstersii</name>
    <dbReference type="NCBI Taxonomy" id="1353890"/>
    <lineage>
        <taxon>Bacteria</taxon>
        <taxon>Pseudomonadati</taxon>
        <taxon>Pseudomonadota</taxon>
        <taxon>Betaproteobacteria</taxon>
        <taxon>Burkholderiales</taxon>
        <taxon>Alcaligenaceae</taxon>
        <taxon>Achromobacter</taxon>
    </lineage>
</organism>
<evidence type="ECO:0000256" key="4">
    <source>
        <dbReference type="ARBA" id="ARBA00023125"/>
    </source>
</evidence>
<dbReference type="GO" id="GO:0009295">
    <property type="term" value="C:nucleoid"/>
    <property type="evidence" value="ECO:0007669"/>
    <property type="project" value="UniProtKB-SubCell"/>
</dbReference>
<dbReference type="Proteomes" id="UP000494269">
    <property type="component" value="Unassembled WGS sequence"/>
</dbReference>
<dbReference type="SUPFAM" id="SSF81273">
    <property type="entry name" value="H-NS histone-like proteins"/>
    <property type="match status" value="1"/>
</dbReference>
<keyword evidence="4" id="KW-0238">DNA-binding</keyword>
<gene>
    <name evidence="7" type="ORF">LMG3441_04804</name>
</gene>
<evidence type="ECO:0000313" key="8">
    <source>
        <dbReference type="Proteomes" id="UP000494269"/>
    </source>
</evidence>
<reference evidence="7 8" key="1">
    <citation type="submission" date="2020-04" db="EMBL/GenBank/DDBJ databases">
        <authorList>
            <person name="De Canck E."/>
        </authorList>
    </citation>
    <scope>NUCLEOTIDE SEQUENCE [LARGE SCALE GENOMIC DNA]</scope>
    <source>
        <strain evidence="7 8">LMG 3441</strain>
    </source>
</reference>
<sequence>MHSNKTLAKLTAQIQALQRRAETLRANGRASAVQKIVAQMHEFQISPSDIQAAYGATKSARPKRKKAVERTESRRPVAPKYRHPESGYTWTGRGRAPRWLTAAELAGASREQFRI</sequence>
<feature type="region of interest" description="Disordered" evidence="5">
    <location>
        <begin position="54"/>
        <end position="93"/>
    </location>
</feature>
<evidence type="ECO:0000313" key="7">
    <source>
        <dbReference type="EMBL" id="CAB3732383.1"/>
    </source>
</evidence>
<dbReference type="PANTHER" id="PTHR38097">
    <property type="match status" value="1"/>
</dbReference>
<evidence type="ECO:0000256" key="5">
    <source>
        <dbReference type="SAM" id="MobiDB-lite"/>
    </source>
</evidence>
<evidence type="ECO:0000256" key="1">
    <source>
        <dbReference type="ARBA" id="ARBA00004453"/>
    </source>
</evidence>
<keyword evidence="3" id="KW-0963">Cytoplasm</keyword>
<feature type="domain" description="DNA-binding protein H-NS-like C-terminal" evidence="6">
    <location>
        <begin position="71"/>
        <end position="115"/>
    </location>
</feature>
<dbReference type="InterPro" id="IPR037150">
    <property type="entry name" value="H-NS_C_dom_sf"/>
</dbReference>
<dbReference type="PANTHER" id="PTHR38097:SF2">
    <property type="entry name" value="DNA-BINDING PROTEIN STPA"/>
    <property type="match status" value="1"/>
</dbReference>
<dbReference type="GO" id="GO:0003677">
    <property type="term" value="F:DNA binding"/>
    <property type="evidence" value="ECO:0007669"/>
    <property type="project" value="UniProtKB-KW"/>
</dbReference>
<comment type="subcellular location">
    <subcellularLocation>
        <location evidence="1">Cytoplasm</location>
        <location evidence="1">Nucleoid</location>
    </subcellularLocation>
</comment>
<dbReference type="Gene3D" id="4.10.430.10">
    <property type="entry name" value="Histone-like protein H-NS, C-terminal domain"/>
    <property type="match status" value="1"/>
</dbReference>
<evidence type="ECO:0000259" key="6">
    <source>
        <dbReference type="SMART" id="SM00528"/>
    </source>
</evidence>
<name>A0A6S7AIW8_9BURK</name>
<dbReference type="EMBL" id="CADIJQ010000009">
    <property type="protein sequence ID" value="CAB3732383.1"/>
    <property type="molecule type" value="Genomic_DNA"/>
</dbReference>